<protein>
    <submittedName>
        <fullName evidence="2">Uncharacterized protein</fullName>
    </submittedName>
</protein>
<sequence length="363" mass="40558">MWKELEERYGQSTPLPVARCRFFQCRQWPGVPLFDYQLNLHELHSRWREEEPSGEAGDDTLLRDQFLLGLDDGPVKQELQRQVRCQDSLTFRQVTTEARVLERELRGEGPASQTPAASLATREPPVRPEVDLEQWKEDIKRELRQELQDQLTALGRTLVAELRQQCAPGPVAPSSRGTKARGTDNNHLYAPLSDQHSFPYRWDERGGPICHKCGGTGHNRPPIPEQLSSVRLTRRDPVQVPVHSEMVRWAQVSGGGLAEGQCGLVEGVEDGNGWKVARRLVRVRGGGVLLRIAKAHPFPIELHRRRPLATIASIDPSRVQGGGNMVLQTPRPGEVIIDVRTTQAPAGTESPLDLPEAEGLMPD</sequence>
<comment type="caution">
    <text evidence="2">The sequence shown here is derived from an EMBL/GenBank/DDBJ whole genome shotgun (WGS) entry which is preliminary data.</text>
</comment>
<dbReference type="OrthoDB" id="6761011at2759"/>
<dbReference type="Proteomes" id="UP001152622">
    <property type="component" value="Chromosome 6"/>
</dbReference>
<evidence type="ECO:0000313" key="3">
    <source>
        <dbReference type="Proteomes" id="UP001152622"/>
    </source>
</evidence>
<proteinExistence type="predicted"/>
<keyword evidence="3" id="KW-1185">Reference proteome</keyword>
<evidence type="ECO:0000313" key="2">
    <source>
        <dbReference type="EMBL" id="KAJ8356411.1"/>
    </source>
</evidence>
<gene>
    <name evidence="2" type="ORF">SKAU_G00192050</name>
</gene>
<feature type="region of interest" description="Disordered" evidence="1">
    <location>
        <begin position="343"/>
        <end position="363"/>
    </location>
</feature>
<feature type="region of interest" description="Disordered" evidence="1">
    <location>
        <begin position="102"/>
        <end position="129"/>
    </location>
</feature>
<reference evidence="2" key="1">
    <citation type="journal article" date="2023" name="Science">
        <title>Genome structures resolve the early diversification of teleost fishes.</title>
        <authorList>
            <person name="Parey E."/>
            <person name="Louis A."/>
            <person name="Montfort J."/>
            <person name="Bouchez O."/>
            <person name="Roques C."/>
            <person name="Iampietro C."/>
            <person name="Lluch J."/>
            <person name="Castinel A."/>
            <person name="Donnadieu C."/>
            <person name="Desvignes T."/>
            <person name="Floi Bucao C."/>
            <person name="Jouanno E."/>
            <person name="Wen M."/>
            <person name="Mejri S."/>
            <person name="Dirks R."/>
            <person name="Jansen H."/>
            <person name="Henkel C."/>
            <person name="Chen W.J."/>
            <person name="Zahm M."/>
            <person name="Cabau C."/>
            <person name="Klopp C."/>
            <person name="Thompson A.W."/>
            <person name="Robinson-Rechavi M."/>
            <person name="Braasch I."/>
            <person name="Lecointre G."/>
            <person name="Bobe J."/>
            <person name="Postlethwait J.H."/>
            <person name="Berthelot C."/>
            <person name="Roest Crollius H."/>
            <person name="Guiguen Y."/>
        </authorList>
    </citation>
    <scope>NUCLEOTIDE SEQUENCE</scope>
    <source>
        <strain evidence="2">WJC10195</strain>
    </source>
</reference>
<dbReference type="AlphaFoldDB" id="A0A9Q1IWY8"/>
<dbReference type="EMBL" id="JAINUF010000006">
    <property type="protein sequence ID" value="KAJ8356411.1"/>
    <property type="molecule type" value="Genomic_DNA"/>
</dbReference>
<feature type="region of interest" description="Disordered" evidence="1">
    <location>
        <begin position="167"/>
        <end position="192"/>
    </location>
</feature>
<name>A0A9Q1IWY8_SYNKA</name>
<accession>A0A9Q1IWY8</accession>
<organism evidence="2 3">
    <name type="scientific">Synaphobranchus kaupii</name>
    <name type="common">Kaup's arrowtooth eel</name>
    <dbReference type="NCBI Taxonomy" id="118154"/>
    <lineage>
        <taxon>Eukaryota</taxon>
        <taxon>Metazoa</taxon>
        <taxon>Chordata</taxon>
        <taxon>Craniata</taxon>
        <taxon>Vertebrata</taxon>
        <taxon>Euteleostomi</taxon>
        <taxon>Actinopterygii</taxon>
        <taxon>Neopterygii</taxon>
        <taxon>Teleostei</taxon>
        <taxon>Anguilliformes</taxon>
        <taxon>Synaphobranchidae</taxon>
        <taxon>Synaphobranchus</taxon>
    </lineage>
</organism>
<evidence type="ECO:0000256" key="1">
    <source>
        <dbReference type="SAM" id="MobiDB-lite"/>
    </source>
</evidence>